<gene>
    <name evidence="1" type="ORF">EA472_07900</name>
</gene>
<evidence type="ECO:0000313" key="2">
    <source>
        <dbReference type="Proteomes" id="UP000281431"/>
    </source>
</evidence>
<protein>
    <submittedName>
        <fullName evidence="1">Uncharacterized protein</fullName>
    </submittedName>
</protein>
<reference evidence="1 2" key="1">
    <citation type="submission" date="2018-10" db="EMBL/GenBank/DDBJ databases">
        <title>Natrarchaeobius chitinivorans gen. nov., sp. nov., and Natrarchaeobius haloalkaliphilus sp. nov., alkaliphilic, chitin-utilizing haloarchaea from hypersaline alkaline lakes.</title>
        <authorList>
            <person name="Sorokin D.Y."/>
            <person name="Elcheninov A.G."/>
            <person name="Kostrikina N.A."/>
            <person name="Bale N.J."/>
            <person name="Sinninghe Damste J.S."/>
            <person name="Khijniak T.V."/>
            <person name="Kublanov I.V."/>
            <person name="Toshchakov S.V."/>
        </authorList>
    </citation>
    <scope>NUCLEOTIDE SEQUENCE [LARGE SCALE GENOMIC DNA]</scope>
    <source>
        <strain evidence="1 2">AArcht7</strain>
    </source>
</reference>
<comment type="caution">
    <text evidence="1">The sequence shown here is derived from an EMBL/GenBank/DDBJ whole genome shotgun (WGS) entry which is preliminary data.</text>
</comment>
<dbReference type="Proteomes" id="UP000281431">
    <property type="component" value="Unassembled WGS sequence"/>
</dbReference>
<dbReference type="InterPro" id="IPR055979">
    <property type="entry name" value="DUF7557"/>
</dbReference>
<keyword evidence="2" id="KW-1185">Reference proteome</keyword>
<dbReference type="EMBL" id="REFZ01000004">
    <property type="protein sequence ID" value="RQH01358.1"/>
    <property type="molecule type" value="Genomic_DNA"/>
</dbReference>
<dbReference type="Pfam" id="PF24434">
    <property type="entry name" value="DUF7557"/>
    <property type="match status" value="1"/>
</dbReference>
<organism evidence="1 2">
    <name type="scientific">Natrarchaeobius chitinivorans</name>
    <dbReference type="NCBI Taxonomy" id="1679083"/>
    <lineage>
        <taxon>Archaea</taxon>
        <taxon>Methanobacteriati</taxon>
        <taxon>Methanobacteriota</taxon>
        <taxon>Stenosarchaea group</taxon>
        <taxon>Halobacteria</taxon>
        <taxon>Halobacteriales</taxon>
        <taxon>Natrialbaceae</taxon>
        <taxon>Natrarchaeobius</taxon>
    </lineage>
</organism>
<sequence length="80" mass="9027">MTRRGDRPIRATVATESKAPTLALLRVDDVATTMPSVELDEETIQRLDALKIEDESYDELITELINIYETSELTLFRAGD</sequence>
<accession>A0A3N6MET3</accession>
<dbReference type="AlphaFoldDB" id="A0A3N6MET3"/>
<name>A0A3N6MET3_NATCH</name>
<proteinExistence type="predicted"/>
<evidence type="ECO:0000313" key="1">
    <source>
        <dbReference type="EMBL" id="RQH01358.1"/>
    </source>
</evidence>